<name>A0A6H1TYD4_9CYAN</name>
<dbReference type="RefSeq" id="WP_168569764.1">
    <property type="nucleotide sequence ID" value="NZ_CP051167.1"/>
</dbReference>
<dbReference type="KEGG" id="oxy:HCG48_14295"/>
<gene>
    <name evidence="1" type="ORF">HCG48_14295</name>
</gene>
<evidence type="ECO:0000313" key="2">
    <source>
        <dbReference type="Proteomes" id="UP000500857"/>
    </source>
</evidence>
<sequence>MHSSLAELISEICQYPLTSPKRRKAFNRLIAAIARLPGLAKSSHPDYLDAFNQTLTWVNREICHQFDWTQPDVERRSVQWLNSYLYWRIKDLHAKNSNHPVSLDAPVTEDKTITLADLLSDSSGDRPTRDGLDAYIQNIEREHRQNLALKLEQYIETDPENQLKQCHPKAYPQCNAQEIARRVLLKHPPEKFTAIAREFAINYQTLKSHWERNCRPLLQDIARQLGYQSES</sequence>
<reference evidence="1 2" key="1">
    <citation type="submission" date="2020-04" db="EMBL/GenBank/DDBJ databases">
        <authorList>
            <person name="Basu S."/>
            <person name="Maruthanayagam V."/>
            <person name="Chakraborty S."/>
            <person name="Pramanik A."/>
            <person name="Mukherjee J."/>
            <person name="Brink B."/>
        </authorList>
    </citation>
    <scope>NUCLEOTIDE SEQUENCE [LARGE SCALE GENOMIC DNA]</scope>
    <source>
        <strain evidence="1 2">AP17</strain>
    </source>
</reference>
<proteinExistence type="predicted"/>
<protein>
    <recommendedName>
        <fullName evidence="3">Sigma-70 family RNA polymerase sigma factor</fullName>
    </recommendedName>
</protein>
<dbReference type="EMBL" id="CP051167">
    <property type="protein sequence ID" value="QIZ71612.1"/>
    <property type="molecule type" value="Genomic_DNA"/>
</dbReference>
<dbReference type="Proteomes" id="UP000500857">
    <property type="component" value="Chromosome"/>
</dbReference>
<keyword evidence="2" id="KW-1185">Reference proteome</keyword>
<evidence type="ECO:0000313" key="1">
    <source>
        <dbReference type="EMBL" id="QIZ71612.1"/>
    </source>
</evidence>
<evidence type="ECO:0008006" key="3">
    <source>
        <dbReference type="Google" id="ProtNLM"/>
    </source>
</evidence>
<accession>A0A6H1TYD4</accession>
<organism evidence="1 2">
    <name type="scientific">Oxynema aestuarii AP17</name>
    <dbReference type="NCBI Taxonomy" id="2064643"/>
    <lineage>
        <taxon>Bacteria</taxon>
        <taxon>Bacillati</taxon>
        <taxon>Cyanobacteriota</taxon>
        <taxon>Cyanophyceae</taxon>
        <taxon>Oscillatoriophycideae</taxon>
        <taxon>Oscillatoriales</taxon>
        <taxon>Oscillatoriaceae</taxon>
        <taxon>Oxynema</taxon>
        <taxon>Oxynema aestuarii</taxon>
    </lineage>
</organism>
<dbReference type="AlphaFoldDB" id="A0A6H1TYD4"/>